<dbReference type="InterPro" id="IPR009014">
    <property type="entry name" value="Transketo_C/PFOR_II"/>
</dbReference>
<dbReference type="PIRSF" id="PIRSF006439">
    <property type="entry name" value="Indolepyruvate_ferr_oxidored"/>
    <property type="match status" value="1"/>
</dbReference>
<dbReference type="Pfam" id="PF00037">
    <property type="entry name" value="Fer4"/>
    <property type="match status" value="1"/>
</dbReference>
<evidence type="ECO:0000256" key="14">
    <source>
        <dbReference type="ARBA" id="ARBA00030514"/>
    </source>
</evidence>
<dbReference type="Pfam" id="PF01855">
    <property type="entry name" value="POR_N"/>
    <property type="match status" value="1"/>
</dbReference>
<evidence type="ECO:0000259" key="16">
    <source>
        <dbReference type="PROSITE" id="PS51379"/>
    </source>
</evidence>
<evidence type="ECO:0000313" key="17">
    <source>
        <dbReference type="EMBL" id="AMQ17832.1"/>
    </source>
</evidence>
<organism evidence="17 18">
    <name type="scientific">Thermococcus peptonophilus</name>
    <dbReference type="NCBI Taxonomy" id="53952"/>
    <lineage>
        <taxon>Archaea</taxon>
        <taxon>Methanobacteriati</taxon>
        <taxon>Methanobacteriota</taxon>
        <taxon>Thermococci</taxon>
        <taxon>Thermococcales</taxon>
        <taxon>Thermococcaceae</taxon>
        <taxon>Thermococcus</taxon>
    </lineage>
</organism>
<keyword evidence="18" id="KW-1185">Reference proteome</keyword>
<dbReference type="SUPFAM" id="SSF52518">
    <property type="entry name" value="Thiamin diphosphate-binding fold (THDP-binding)"/>
    <property type="match status" value="2"/>
</dbReference>
<dbReference type="GO" id="GO:0006082">
    <property type="term" value="P:organic acid metabolic process"/>
    <property type="evidence" value="ECO:0007669"/>
    <property type="project" value="UniProtKB-ARBA"/>
</dbReference>
<dbReference type="PANTHER" id="PTHR43710">
    <property type="entry name" value="2-HYDROXYACYL-COA LYASE"/>
    <property type="match status" value="1"/>
</dbReference>
<dbReference type="STRING" id="53952.A0127_00890"/>
<gene>
    <name evidence="17" type="ORF">A0127_00890</name>
</gene>
<dbReference type="SUPFAM" id="SSF52922">
    <property type="entry name" value="TK C-terminal domain-like"/>
    <property type="match status" value="1"/>
</dbReference>
<sequence length="667" mass="74032">MSLKEVLKEEPHVGYMLTNEAIVRAALEADVKVAAFYPGSPQTEILDTFDRVSHYRDDLVVEIAANEKVALETVAGAAFVGLRGFTSMKSVGGNVASDTLYSLAYTGVKGGLVVVIADDPYAHSSQSEQDGRWFGYTAYLPMLEPSNPQEAYEMVKKAFGLSEKYGSVVLVRTTTRVNHQSGLVKVGKLKRTPFDKLSWRENRRSYATVGSLARKFKAELLEKVAKMKEDPEFLALNRVEYFDGKEVKVAKPEEAKGIGIITSGVAYSYVLESLQKLGREAYVLKLGVLNPIPEKLIGDFIEGLERVVVVEELFPYIEGFVRQIAKEKNPDLEMIGKKSGHFLEMLEYNVPIVIKVLAEVLGRELPFDYEGHFKRMWELAKLAPPRMPTFCAGCPHRATFWALRRAMGRPENYYLANDIGCYSMLALEHIGWTDSLLAMGASLGIAHGVQHSAQERVVTVVGDSTFFHAALPGIVNAIHNNAKMTLIILDNAVTAMTGQQAHPGSPKKVNPYEKRIDIESVLRGLGVEKIVVIDSFQARKNIGKLREALKYDGLSVVISRGECALYHFREYRRAGGKIVPYFVDKEACERAYNCIRDFGCPAIVVDETDLKAKILPEVCVGCGVCAQLCPHNAIHSTAVLYGGEDKPHVTIEDYRELEQIMLRRGGQ</sequence>
<dbReference type="AlphaFoldDB" id="A0A142CST0"/>
<dbReference type="FunFam" id="3.40.50.970:FF:000039">
    <property type="entry name" value="Indolepyruvate oxidoreductase subunit IorA"/>
    <property type="match status" value="1"/>
</dbReference>
<dbReference type="Gene3D" id="3.30.70.20">
    <property type="match status" value="1"/>
</dbReference>
<comment type="catalytic activity">
    <reaction evidence="15">
        <text>indole-3-pyruvate + 2 oxidized [2Fe-2S]-[ferredoxin] + CoA = (indol-3-yl)acetyl-CoA + 2 reduced [2Fe-2S]-[ferredoxin] + CO2 + H(+)</text>
        <dbReference type="Rhea" id="RHEA:12645"/>
        <dbReference type="Rhea" id="RHEA-COMP:10000"/>
        <dbReference type="Rhea" id="RHEA-COMP:10001"/>
        <dbReference type="ChEBI" id="CHEBI:15378"/>
        <dbReference type="ChEBI" id="CHEBI:16526"/>
        <dbReference type="ChEBI" id="CHEBI:17640"/>
        <dbReference type="ChEBI" id="CHEBI:33737"/>
        <dbReference type="ChEBI" id="CHEBI:33738"/>
        <dbReference type="ChEBI" id="CHEBI:57271"/>
        <dbReference type="ChEBI" id="CHEBI:57287"/>
        <dbReference type="EC" id="1.2.7.8"/>
    </reaction>
</comment>
<evidence type="ECO:0000313" key="18">
    <source>
        <dbReference type="Proteomes" id="UP000073604"/>
    </source>
</evidence>
<protein>
    <recommendedName>
        <fullName evidence="5">Indolepyruvate oxidoreductase subunit IorA</fullName>
        <ecNumber evidence="4">1.2.7.8</ecNumber>
    </recommendedName>
    <alternativeName>
        <fullName evidence="14">Indolepyruvate ferredoxin oxidoreductase subunit alpha</fullName>
    </alternativeName>
</protein>
<dbReference type="Gene3D" id="3.40.50.970">
    <property type="match status" value="2"/>
</dbReference>
<dbReference type="PROSITE" id="PS51379">
    <property type="entry name" value="4FE4S_FER_2"/>
    <property type="match status" value="1"/>
</dbReference>
<dbReference type="InterPro" id="IPR045025">
    <property type="entry name" value="HACL1-like"/>
</dbReference>
<dbReference type="GO" id="GO:0030976">
    <property type="term" value="F:thiamine pyrophosphate binding"/>
    <property type="evidence" value="ECO:0007669"/>
    <property type="project" value="InterPro"/>
</dbReference>
<dbReference type="Pfam" id="PF02775">
    <property type="entry name" value="TPP_enzyme_C"/>
    <property type="match status" value="1"/>
</dbReference>
<keyword evidence="9" id="KW-0677">Repeat</keyword>
<name>A0A142CST0_9EURY</name>
<keyword evidence="6" id="KW-0813">Transport</keyword>
<dbReference type="InterPro" id="IPR017721">
    <property type="entry name" value="IorA"/>
</dbReference>
<proteinExistence type="predicted"/>
<dbReference type="Proteomes" id="UP000073604">
    <property type="component" value="Chromosome"/>
</dbReference>
<dbReference type="InterPro" id="IPR002880">
    <property type="entry name" value="Pyrv_Fd/Flavodoxin_OxRdtase_N"/>
</dbReference>
<keyword evidence="12" id="KW-0408">Iron</keyword>
<comment type="subunit">
    <text evidence="3">Heterodimer of the IorA and IorB subunits.</text>
</comment>
<dbReference type="InterPro" id="IPR011766">
    <property type="entry name" value="TPP_enzyme_TPP-bd"/>
</dbReference>
<dbReference type="SUPFAM" id="SSF54862">
    <property type="entry name" value="4Fe-4S ferredoxins"/>
    <property type="match status" value="1"/>
</dbReference>
<evidence type="ECO:0000256" key="6">
    <source>
        <dbReference type="ARBA" id="ARBA00022448"/>
    </source>
</evidence>
<dbReference type="PANTHER" id="PTHR43710:SF7">
    <property type="entry name" value="INDOLEPYRUVATE OXIDOREDUCTASE SUBUNIT IORA"/>
    <property type="match status" value="1"/>
</dbReference>
<keyword evidence="10" id="KW-0249">Electron transport</keyword>
<evidence type="ECO:0000256" key="3">
    <source>
        <dbReference type="ARBA" id="ARBA00011238"/>
    </source>
</evidence>
<evidence type="ECO:0000256" key="8">
    <source>
        <dbReference type="ARBA" id="ARBA00022723"/>
    </source>
</evidence>
<evidence type="ECO:0000256" key="9">
    <source>
        <dbReference type="ARBA" id="ARBA00022737"/>
    </source>
</evidence>
<dbReference type="InterPro" id="IPR029061">
    <property type="entry name" value="THDP-binding"/>
</dbReference>
<evidence type="ECO:0000256" key="11">
    <source>
        <dbReference type="ARBA" id="ARBA00023002"/>
    </source>
</evidence>
<dbReference type="GO" id="GO:0043805">
    <property type="term" value="F:indolepyruvate ferredoxin oxidoreductase activity"/>
    <property type="evidence" value="ECO:0007669"/>
    <property type="project" value="UniProtKB-EC"/>
</dbReference>
<dbReference type="GO" id="GO:0046872">
    <property type="term" value="F:metal ion binding"/>
    <property type="evidence" value="ECO:0007669"/>
    <property type="project" value="UniProtKB-KW"/>
</dbReference>
<evidence type="ECO:0000256" key="2">
    <source>
        <dbReference type="ARBA" id="ARBA00002995"/>
    </source>
</evidence>
<dbReference type="RefSeq" id="WP_062386715.1">
    <property type="nucleotide sequence ID" value="NZ_CP014750.1"/>
</dbReference>
<dbReference type="InterPro" id="IPR017896">
    <property type="entry name" value="4Fe4S_Fe-S-bd"/>
</dbReference>
<keyword evidence="8" id="KW-0479">Metal-binding</keyword>
<feature type="domain" description="4Fe-4S ferredoxin-type" evidence="16">
    <location>
        <begin position="610"/>
        <end position="639"/>
    </location>
</feature>
<evidence type="ECO:0000256" key="4">
    <source>
        <dbReference type="ARBA" id="ARBA00012812"/>
    </source>
</evidence>
<accession>A0A142CST0</accession>
<dbReference type="GO" id="GO:0051539">
    <property type="term" value="F:4 iron, 4 sulfur cluster binding"/>
    <property type="evidence" value="ECO:0007669"/>
    <property type="project" value="UniProtKB-KW"/>
</dbReference>
<evidence type="ECO:0000256" key="15">
    <source>
        <dbReference type="ARBA" id="ARBA00048332"/>
    </source>
</evidence>
<dbReference type="OrthoDB" id="19071at2157"/>
<evidence type="ECO:0000256" key="12">
    <source>
        <dbReference type="ARBA" id="ARBA00023004"/>
    </source>
</evidence>
<keyword evidence="11" id="KW-0560">Oxidoreductase</keyword>
<dbReference type="Gene3D" id="3.40.50.920">
    <property type="match status" value="1"/>
</dbReference>
<evidence type="ECO:0000256" key="1">
    <source>
        <dbReference type="ARBA" id="ARBA00001966"/>
    </source>
</evidence>
<comment type="cofactor">
    <cofactor evidence="1">
        <name>[4Fe-4S] cluster</name>
        <dbReference type="ChEBI" id="CHEBI:49883"/>
    </cofactor>
</comment>
<comment type="function">
    <text evidence="2">Catalyzes the ferredoxin-dependent oxidative decarboxylation of arylpyruvates.</text>
</comment>
<dbReference type="GO" id="GO:0044272">
    <property type="term" value="P:sulfur compound biosynthetic process"/>
    <property type="evidence" value="ECO:0007669"/>
    <property type="project" value="UniProtKB-ARBA"/>
</dbReference>
<keyword evidence="13" id="KW-0411">Iron-sulfur</keyword>
<dbReference type="CDD" id="cd02008">
    <property type="entry name" value="TPP_IOR_alpha"/>
    <property type="match status" value="1"/>
</dbReference>
<dbReference type="GeneID" id="27139058"/>
<keyword evidence="7" id="KW-0004">4Fe-4S</keyword>
<dbReference type="KEGG" id="tpep:A0127_00890"/>
<evidence type="ECO:0000256" key="13">
    <source>
        <dbReference type="ARBA" id="ARBA00023014"/>
    </source>
</evidence>
<dbReference type="EC" id="1.2.7.8" evidence="4"/>
<dbReference type="CDD" id="cd07034">
    <property type="entry name" value="TPP_PYR_PFOR_IOR-alpha_like"/>
    <property type="match status" value="1"/>
</dbReference>
<evidence type="ECO:0000256" key="10">
    <source>
        <dbReference type="ARBA" id="ARBA00022982"/>
    </source>
</evidence>
<evidence type="ECO:0000256" key="5">
    <source>
        <dbReference type="ARBA" id="ARBA00017710"/>
    </source>
</evidence>
<dbReference type="InterPro" id="IPR017900">
    <property type="entry name" value="4Fe4S_Fe_S_CS"/>
</dbReference>
<reference evidence="18" key="1">
    <citation type="submission" date="2016-03" db="EMBL/GenBank/DDBJ databases">
        <authorList>
            <person name="Oger P.M."/>
        </authorList>
    </citation>
    <scope>NUCLEOTIDE SEQUENCE [LARGE SCALE GENOMIC DNA]</scope>
    <source>
        <strain evidence="18">OG-1</strain>
    </source>
</reference>
<dbReference type="EMBL" id="CP014750">
    <property type="protein sequence ID" value="AMQ17832.1"/>
    <property type="molecule type" value="Genomic_DNA"/>
</dbReference>
<evidence type="ECO:0000256" key="7">
    <source>
        <dbReference type="ARBA" id="ARBA00022485"/>
    </source>
</evidence>
<dbReference type="PROSITE" id="PS00198">
    <property type="entry name" value="4FE4S_FER_1"/>
    <property type="match status" value="1"/>
</dbReference>